<accession>A0AAW5JRE3</accession>
<evidence type="ECO:0000313" key="2">
    <source>
        <dbReference type="Proteomes" id="UP001204562"/>
    </source>
</evidence>
<comment type="caution">
    <text evidence="1">The sequence shown here is derived from an EMBL/GenBank/DDBJ whole genome shotgun (WGS) entry which is preliminary data.</text>
</comment>
<feature type="non-terminal residue" evidence="1">
    <location>
        <position position="60"/>
    </location>
</feature>
<dbReference type="AlphaFoldDB" id="A0AAW5JRE3"/>
<sequence>MEKPASNSGRAQKWYWRKTLLELFLGEADALSIGGGEEEVLGRPLHRQGYPCRAVLLDGL</sequence>
<dbReference type="EMBL" id="JANFYS010000193">
    <property type="protein sequence ID" value="MCQ4771968.1"/>
    <property type="molecule type" value="Genomic_DNA"/>
</dbReference>
<organism evidence="1 2">
    <name type="scientific">Intestinimonas massiliensis</name>
    <name type="common">ex Afouda et al. 2020</name>
    <dbReference type="NCBI Taxonomy" id="1673721"/>
    <lineage>
        <taxon>Bacteria</taxon>
        <taxon>Bacillati</taxon>
        <taxon>Bacillota</taxon>
        <taxon>Clostridia</taxon>
        <taxon>Eubacteriales</taxon>
        <taxon>Intestinimonas</taxon>
    </lineage>
</organism>
<dbReference type="Proteomes" id="UP001204562">
    <property type="component" value="Unassembled WGS sequence"/>
</dbReference>
<proteinExistence type="predicted"/>
<evidence type="ECO:0000313" key="1">
    <source>
        <dbReference type="EMBL" id="MCQ4771968.1"/>
    </source>
</evidence>
<name>A0AAW5JRE3_9FIRM</name>
<gene>
    <name evidence="1" type="ORF">NE579_16240</name>
</gene>
<reference evidence="1" key="1">
    <citation type="submission" date="2022-06" db="EMBL/GenBank/DDBJ databases">
        <title>Isolation of gut microbiota from human fecal samples.</title>
        <authorList>
            <person name="Pamer E.G."/>
            <person name="Barat B."/>
            <person name="Waligurski E."/>
            <person name="Medina S."/>
            <person name="Paddock L."/>
            <person name="Mostad J."/>
        </authorList>
    </citation>
    <scope>NUCLEOTIDE SEQUENCE</scope>
    <source>
        <strain evidence="1">DFI.9.91</strain>
    </source>
</reference>
<protein>
    <submittedName>
        <fullName evidence="1">Uncharacterized protein</fullName>
    </submittedName>
</protein>